<protein>
    <recommendedName>
        <fullName evidence="1">ATP synthase protein I</fullName>
    </recommendedName>
</protein>
<dbReference type="GO" id="GO:0045259">
    <property type="term" value="C:proton-transporting ATP synthase complex"/>
    <property type="evidence" value="ECO:0007669"/>
    <property type="project" value="UniProtKB-UniRule"/>
</dbReference>
<dbReference type="InterPro" id="IPR032820">
    <property type="entry name" value="ATPase_put"/>
</dbReference>
<evidence type="ECO:0000313" key="4">
    <source>
        <dbReference type="EMBL" id="PZQ46670.1"/>
    </source>
</evidence>
<feature type="region of interest" description="Disordered" evidence="2">
    <location>
        <begin position="96"/>
        <end position="119"/>
    </location>
</feature>
<evidence type="ECO:0000256" key="1">
    <source>
        <dbReference type="PIRNR" id="PIRNR032126"/>
    </source>
</evidence>
<keyword evidence="3" id="KW-0812">Transmembrane</keyword>
<feature type="transmembrane region" description="Helical" evidence="3">
    <location>
        <begin position="39"/>
        <end position="61"/>
    </location>
</feature>
<evidence type="ECO:0000256" key="2">
    <source>
        <dbReference type="SAM" id="MobiDB-lite"/>
    </source>
</evidence>
<gene>
    <name evidence="4" type="ORF">DI556_19425</name>
</gene>
<keyword evidence="1 3" id="KW-0472">Membrane</keyword>
<dbReference type="Proteomes" id="UP000249185">
    <property type="component" value="Unassembled WGS sequence"/>
</dbReference>
<evidence type="ECO:0000313" key="5">
    <source>
        <dbReference type="Proteomes" id="UP000249185"/>
    </source>
</evidence>
<dbReference type="PIRSF" id="PIRSF032126">
    <property type="entry name" value="F0F1_ATP_synthase_subunit_I"/>
    <property type="match status" value="1"/>
</dbReference>
<organism evidence="4 5">
    <name type="scientific">Rhodovulum sulfidophilum</name>
    <name type="common">Rhodobacter sulfidophilus</name>
    <dbReference type="NCBI Taxonomy" id="35806"/>
    <lineage>
        <taxon>Bacteria</taxon>
        <taxon>Pseudomonadati</taxon>
        <taxon>Pseudomonadota</taxon>
        <taxon>Alphaproteobacteria</taxon>
        <taxon>Rhodobacterales</taxon>
        <taxon>Paracoccaceae</taxon>
        <taxon>Rhodovulum</taxon>
    </lineage>
</organism>
<comment type="similarity">
    <text evidence="1">Belongs to the bacterial AtpI family.</text>
</comment>
<dbReference type="InterPro" id="IPR016989">
    <property type="entry name" value="Atp1_alphaprobac"/>
</dbReference>
<feature type="compositionally biased region" description="Basic and acidic residues" evidence="2">
    <location>
        <begin position="107"/>
        <end position="119"/>
    </location>
</feature>
<sequence>MAEDPFADRLKRLEDRLSKAHEQRKEPERRPSEYEKSSLAWRMVIELVVGMALGVGIGYGLDELFGTRPVFLVIFALLGFGAGVRTMLRTADEVKNHRAEGALLGPKPEKTKTDPEDPR</sequence>
<name>A0A2W5Q5J4_RHOSU</name>
<keyword evidence="3" id="KW-1133">Transmembrane helix</keyword>
<keyword evidence="1" id="KW-0375">Hydrogen ion transport</keyword>
<keyword evidence="1" id="KW-0406">Ion transport</keyword>
<accession>A0A2W5Q5J4</accession>
<proteinExistence type="inferred from homology"/>
<dbReference type="GO" id="GO:1902600">
    <property type="term" value="P:proton transmembrane transport"/>
    <property type="evidence" value="ECO:0007669"/>
    <property type="project" value="UniProtKB-KW"/>
</dbReference>
<reference evidence="4 5" key="1">
    <citation type="submission" date="2017-08" db="EMBL/GenBank/DDBJ databases">
        <title>Infants hospitalized years apart are colonized by the same room-sourced microbial strains.</title>
        <authorList>
            <person name="Brooks B."/>
            <person name="Olm M.R."/>
            <person name="Firek B.A."/>
            <person name="Baker R."/>
            <person name="Thomas B.C."/>
            <person name="Morowitz M.J."/>
            <person name="Banfield J.F."/>
        </authorList>
    </citation>
    <scope>NUCLEOTIDE SEQUENCE [LARGE SCALE GENOMIC DNA]</scope>
    <source>
        <strain evidence="4">S2_005_002_R2_34</strain>
    </source>
</reference>
<dbReference type="EMBL" id="QFPW01000022">
    <property type="protein sequence ID" value="PZQ46670.1"/>
    <property type="molecule type" value="Genomic_DNA"/>
</dbReference>
<dbReference type="Pfam" id="PF09527">
    <property type="entry name" value="ATPase_gene1"/>
    <property type="match status" value="1"/>
</dbReference>
<comment type="function">
    <text evidence="1">A possible function for this protein is to guide the assembly of the membrane sector of the ATPase enzyme complex.</text>
</comment>
<keyword evidence="1" id="KW-0813">Transport</keyword>
<evidence type="ECO:0000256" key="3">
    <source>
        <dbReference type="SAM" id="Phobius"/>
    </source>
</evidence>
<comment type="caution">
    <text evidence="4">The sequence shown here is derived from an EMBL/GenBank/DDBJ whole genome shotgun (WGS) entry which is preliminary data.</text>
</comment>
<dbReference type="AlphaFoldDB" id="A0A2W5Q5J4"/>
<feature type="transmembrane region" description="Helical" evidence="3">
    <location>
        <begin position="67"/>
        <end position="88"/>
    </location>
</feature>